<organism evidence="1">
    <name type="scientific">marine sediment metagenome</name>
    <dbReference type="NCBI Taxonomy" id="412755"/>
    <lineage>
        <taxon>unclassified sequences</taxon>
        <taxon>metagenomes</taxon>
        <taxon>ecological metagenomes</taxon>
    </lineage>
</organism>
<gene>
    <name evidence="1" type="ORF">LCGC14_2226210</name>
</gene>
<sequence length="227" mass="25865">MMRHLESYNTDEGAPACGAHSFEEQTQQAPSVTCRACQRWLVGRWSHWAYENYVDEKAREEATHYIAWGVGPNRTRGHCLQQIGESINATGTVEFVTCAACQYALISGWMKRDAPRFRCAYCAGETLSWLGTPKECGHCKRVFLDVRDDKEFVASVHGVVDTVRDHVRKYQDRYGSSSALAIDLDHVCGWLMTTINEEWQDEDRVYTPAEQQLDTRIDGCTMRREAA</sequence>
<dbReference type="AlphaFoldDB" id="A0A0F9D9K8"/>
<reference evidence="1" key="1">
    <citation type="journal article" date="2015" name="Nature">
        <title>Complex archaea that bridge the gap between prokaryotes and eukaryotes.</title>
        <authorList>
            <person name="Spang A."/>
            <person name="Saw J.H."/>
            <person name="Jorgensen S.L."/>
            <person name="Zaremba-Niedzwiedzka K."/>
            <person name="Martijn J."/>
            <person name="Lind A.E."/>
            <person name="van Eijk R."/>
            <person name="Schleper C."/>
            <person name="Guy L."/>
            <person name="Ettema T.J."/>
        </authorList>
    </citation>
    <scope>NUCLEOTIDE SEQUENCE</scope>
</reference>
<evidence type="ECO:0000313" key="1">
    <source>
        <dbReference type="EMBL" id="KKL58358.1"/>
    </source>
</evidence>
<accession>A0A0F9D9K8</accession>
<protein>
    <submittedName>
        <fullName evidence="1">Uncharacterized protein</fullName>
    </submittedName>
</protein>
<proteinExistence type="predicted"/>
<name>A0A0F9D9K8_9ZZZZ</name>
<dbReference type="EMBL" id="LAZR01029854">
    <property type="protein sequence ID" value="KKL58358.1"/>
    <property type="molecule type" value="Genomic_DNA"/>
</dbReference>
<comment type="caution">
    <text evidence="1">The sequence shown here is derived from an EMBL/GenBank/DDBJ whole genome shotgun (WGS) entry which is preliminary data.</text>
</comment>